<comment type="caution">
    <text evidence="2">The sequence shown here is derived from an EMBL/GenBank/DDBJ whole genome shotgun (WGS) entry which is preliminary data.</text>
</comment>
<feature type="compositionally biased region" description="Polar residues" evidence="1">
    <location>
        <begin position="90"/>
        <end position="99"/>
    </location>
</feature>
<dbReference type="AlphaFoldDB" id="A0A3N2BXQ1"/>
<name>A0A3N2BXQ1_9MICO</name>
<organism evidence="2 3">
    <name type="scientific">Plantibacter flavus</name>
    <dbReference type="NCBI Taxonomy" id="150123"/>
    <lineage>
        <taxon>Bacteria</taxon>
        <taxon>Bacillati</taxon>
        <taxon>Actinomycetota</taxon>
        <taxon>Actinomycetes</taxon>
        <taxon>Micrococcales</taxon>
        <taxon>Microbacteriaceae</taxon>
        <taxon>Plantibacter</taxon>
    </lineage>
</organism>
<dbReference type="RefSeq" id="WP_085511600.1">
    <property type="nucleotide sequence ID" value="NZ_FXAP01000002.1"/>
</dbReference>
<dbReference type="Proteomes" id="UP000266915">
    <property type="component" value="Unassembled WGS sequence"/>
</dbReference>
<sequence>MSIDHTLAPPGTPRRKSLAILLALPLLIGALTACSTADSKPSSGSQLSFDDYQLAYAQCMRDEGIDYPDPESGQAISPKFDQDNADAMNAASNTCTNKLGTPPAPPGGVQSEAESKAEMLEMAQCFRDHGLDVPDPKDGEGFSLPTDAPDEVFEACGITSGGSGAVTVEG</sequence>
<keyword evidence="3" id="KW-1185">Reference proteome</keyword>
<dbReference type="EMBL" id="RKHL01000001">
    <property type="protein sequence ID" value="ROR80026.1"/>
    <property type="molecule type" value="Genomic_DNA"/>
</dbReference>
<feature type="compositionally biased region" description="Basic and acidic residues" evidence="1">
    <location>
        <begin position="129"/>
        <end position="140"/>
    </location>
</feature>
<protein>
    <submittedName>
        <fullName evidence="2">Uncharacterized protein</fullName>
    </submittedName>
</protein>
<proteinExistence type="predicted"/>
<gene>
    <name evidence="2" type="ORF">EDD42_0057</name>
</gene>
<evidence type="ECO:0000313" key="3">
    <source>
        <dbReference type="Proteomes" id="UP000266915"/>
    </source>
</evidence>
<evidence type="ECO:0000313" key="2">
    <source>
        <dbReference type="EMBL" id="ROR80026.1"/>
    </source>
</evidence>
<accession>A0A3N2BXQ1</accession>
<feature type="region of interest" description="Disordered" evidence="1">
    <location>
        <begin position="129"/>
        <end position="148"/>
    </location>
</feature>
<evidence type="ECO:0000256" key="1">
    <source>
        <dbReference type="SAM" id="MobiDB-lite"/>
    </source>
</evidence>
<reference evidence="2 3" key="1">
    <citation type="submission" date="2018-11" db="EMBL/GenBank/DDBJ databases">
        <title>Sequencing the genomes of 1000 actinobacteria strains.</title>
        <authorList>
            <person name="Klenk H.-P."/>
        </authorList>
    </citation>
    <scope>NUCLEOTIDE SEQUENCE [LARGE SCALE GENOMIC DNA]</scope>
    <source>
        <strain evidence="2 3">DSM 14012</strain>
    </source>
</reference>
<feature type="region of interest" description="Disordered" evidence="1">
    <location>
        <begin position="63"/>
        <end position="111"/>
    </location>
</feature>